<dbReference type="EMBL" id="JTJC03000001">
    <property type="protein sequence ID" value="NHC34147.1"/>
    <property type="molecule type" value="Genomic_DNA"/>
</dbReference>
<proteinExistence type="predicted"/>
<dbReference type="RefSeq" id="WP_132866675.1">
    <property type="nucleotide sequence ID" value="NZ_JTJC03000001.1"/>
</dbReference>
<evidence type="ECO:0000256" key="1">
    <source>
        <dbReference type="SAM" id="MobiDB-lite"/>
    </source>
</evidence>
<accession>A0A9X5E319</accession>
<feature type="chain" id="PRO_5040934643" evidence="2">
    <location>
        <begin position="21"/>
        <end position="199"/>
    </location>
</feature>
<sequence>MFYRCAVLGILGLLASGVPAYGQSCQSLNAIGGDGTQVRKIVSAPGMLISRNNYNTDFGVPGGAMFDRFVVDLMPEQTAKYNISVYLKYSDGTKDQFYRNSSVRLLEGQPLKIAAIPRRDNQPYQVNVRVGDISSTGHQYSVSVAGCLAEEEFGDAGTSERVNDLNTAENAELPPTLEDPNRIENTELPVTLEDPNQLH</sequence>
<comment type="caution">
    <text evidence="3">The sequence shown here is derived from an EMBL/GenBank/DDBJ whole genome shotgun (WGS) entry which is preliminary data.</text>
</comment>
<evidence type="ECO:0000313" key="4">
    <source>
        <dbReference type="Proteomes" id="UP000031532"/>
    </source>
</evidence>
<protein>
    <submittedName>
        <fullName evidence="3">Uncharacterized protein</fullName>
    </submittedName>
</protein>
<keyword evidence="2" id="KW-0732">Signal</keyword>
<dbReference type="OrthoDB" id="428409at2"/>
<gene>
    <name evidence="3" type="ORF">QH73_0005635</name>
</gene>
<reference evidence="3 4" key="1">
    <citation type="journal article" date="2015" name="Genome Announc.">
        <title>Draft Genome Sequence of the Terrestrial Cyanobacterium Scytonema millei VB511283, Isolated from Eastern India.</title>
        <authorList>
            <person name="Sen D."/>
            <person name="Chandrababunaidu M.M."/>
            <person name="Singh D."/>
            <person name="Sanghi N."/>
            <person name="Ghorai A."/>
            <person name="Mishra G.P."/>
            <person name="Madduluri M."/>
            <person name="Adhikary S.P."/>
            <person name="Tripathy S."/>
        </authorList>
    </citation>
    <scope>NUCLEOTIDE SEQUENCE [LARGE SCALE GENOMIC DNA]</scope>
    <source>
        <strain evidence="3 4">VB511283</strain>
    </source>
</reference>
<evidence type="ECO:0000313" key="3">
    <source>
        <dbReference type="EMBL" id="NHC34147.1"/>
    </source>
</evidence>
<feature type="region of interest" description="Disordered" evidence="1">
    <location>
        <begin position="168"/>
        <end position="199"/>
    </location>
</feature>
<feature type="signal peptide" evidence="2">
    <location>
        <begin position="1"/>
        <end position="20"/>
    </location>
</feature>
<organism evidence="3 4">
    <name type="scientific">Scytonema millei VB511283</name>
    <dbReference type="NCBI Taxonomy" id="1245923"/>
    <lineage>
        <taxon>Bacteria</taxon>
        <taxon>Bacillati</taxon>
        <taxon>Cyanobacteriota</taxon>
        <taxon>Cyanophyceae</taxon>
        <taxon>Nostocales</taxon>
        <taxon>Scytonemataceae</taxon>
        <taxon>Scytonema</taxon>
    </lineage>
</organism>
<dbReference type="AlphaFoldDB" id="A0A9X5E319"/>
<name>A0A9X5E319_9CYAN</name>
<dbReference type="Proteomes" id="UP000031532">
    <property type="component" value="Unassembled WGS sequence"/>
</dbReference>
<evidence type="ECO:0000256" key="2">
    <source>
        <dbReference type="SAM" id="SignalP"/>
    </source>
</evidence>
<keyword evidence="4" id="KW-1185">Reference proteome</keyword>